<dbReference type="Proteomes" id="UP000326678">
    <property type="component" value="Chromosome Gxm1"/>
</dbReference>
<accession>A0A5P8VXJ7</accession>
<gene>
    <name evidence="1" type="ORF">GXM_02615</name>
</gene>
<name>A0A5P8VXJ7_9NOSO</name>
<protein>
    <submittedName>
        <fullName evidence="1">Uncharacterized protein</fullName>
    </submittedName>
</protein>
<reference evidence="1 2" key="1">
    <citation type="submission" date="2019-10" db="EMBL/GenBank/DDBJ databases">
        <title>Genomic and transcriptomic insights into the perfect genentic adaptation of a filamentous nitrogen-fixing cyanobacterium to rice fields.</title>
        <authorList>
            <person name="Chen Z."/>
        </authorList>
    </citation>
    <scope>NUCLEOTIDE SEQUENCE [LARGE SCALE GENOMIC DNA]</scope>
    <source>
        <strain evidence="1">CCNUC1</strain>
    </source>
</reference>
<keyword evidence="2" id="KW-1185">Reference proteome</keyword>
<sequence>MAFSSKECGGRLESIKKIQVKLEKRIRVSLHTPVGQEQY</sequence>
<evidence type="ECO:0000313" key="2">
    <source>
        <dbReference type="Proteomes" id="UP000326678"/>
    </source>
</evidence>
<dbReference type="KEGG" id="nsh:GXM_02615"/>
<evidence type="ECO:0000313" key="1">
    <source>
        <dbReference type="EMBL" id="QFS45138.1"/>
    </source>
</evidence>
<organism evidence="1 2">
    <name type="scientific">Nostoc sphaeroides CCNUC1</name>
    <dbReference type="NCBI Taxonomy" id="2653204"/>
    <lineage>
        <taxon>Bacteria</taxon>
        <taxon>Bacillati</taxon>
        <taxon>Cyanobacteriota</taxon>
        <taxon>Cyanophyceae</taxon>
        <taxon>Nostocales</taxon>
        <taxon>Nostocaceae</taxon>
        <taxon>Nostoc</taxon>
    </lineage>
</organism>
<dbReference type="AlphaFoldDB" id="A0A5P8VXJ7"/>
<dbReference type="EMBL" id="CP045226">
    <property type="protein sequence ID" value="QFS45138.1"/>
    <property type="molecule type" value="Genomic_DNA"/>
</dbReference>
<proteinExistence type="predicted"/>